<reference evidence="1 2" key="1">
    <citation type="journal article" date="2019" name="Commun. Biol.">
        <title>The bagworm genome reveals a unique fibroin gene that provides high tensile strength.</title>
        <authorList>
            <person name="Kono N."/>
            <person name="Nakamura H."/>
            <person name="Ohtoshi R."/>
            <person name="Tomita M."/>
            <person name="Numata K."/>
            <person name="Arakawa K."/>
        </authorList>
    </citation>
    <scope>NUCLEOTIDE SEQUENCE [LARGE SCALE GENOMIC DNA]</scope>
</reference>
<dbReference type="EMBL" id="BGZK01001322">
    <property type="protein sequence ID" value="GBP77226.1"/>
    <property type="molecule type" value="Genomic_DNA"/>
</dbReference>
<dbReference type="AlphaFoldDB" id="A0A4C1YM04"/>
<name>A0A4C1YM04_EUMVA</name>
<accession>A0A4C1YM04</accession>
<comment type="caution">
    <text evidence="1">The sequence shown here is derived from an EMBL/GenBank/DDBJ whole genome shotgun (WGS) entry which is preliminary data.</text>
</comment>
<proteinExistence type="predicted"/>
<gene>
    <name evidence="1" type="ORF">EVAR_56962_1</name>
</gene>
<evidence type="ECO:0000313" key="2">
    <source>
        <dbReference type="Proteomes" id="UP000299102"/>
    </source>
</evidence>
<evidence type="ECO:0000313" key="1">
    <source>
        <dbReference type="EMBL" id="GBP77226.1"/>
    </source>
</evidence>
<dbReference type="Proteomes" id="UP000299102">
    <property type="component" value="Unassembled WGS sequence"/>
</dbReference>
<organism evidence="1 2">
    <name type="scientific">Eumeta variegata</name>
    <name type="common">Bagworm moth</name>
    <name type="synonym">Eumeta japonica</name>
    <dbReference type="NCBI Taxonomy" id="151549"/>
    <lineage>
        <taxon>Eukaryota</taxon>
        <taxon>Metazoa</taxon>
        <taxon>Ecdysozoa</taxon>
        <taxon>Arthropoda</taxon>
        <taxon>Hexapoda</taxon>
        <taxon>Insecta</taxon>
        <taxon>Pterygota</taxon>
        <taxon>Neoptera</taxon>
        <taxon>Endopterygota</taxon>
        <taxon>Lepidoptera</taxon>
        <taxon>Glossata</taxon>
        <taxon>Ditrysia</taxon>
        <taxon>Tineoidea</taxon>
        <taxon>Psychidae</taxon>
        <taxon>Oiketicinae</taxon>
        <taxon>Eumeta</taxon>
    </lineage>
</organism>
<sequence length="171" mass="19501">MTGHPIPKPLNIKKQSLTLPNGRKKIAHSRQRGENTSARLPRHLSKVRGFALKLRRFMDAYPHTSRHFTLVVRLFTSYVQTDEILSTEPQLCVATRKLYEASPVRRLSVWSRVQVTIYNGRTNMWAIGKAMVTAARGPRNLRGVACALPASSIGICSYLEDLLLDVRWEYR</sequence>
<protein>
    <submittedName>
        <fullName evidence="1">Uncharacterized protein</fullName>
    </submittedName>
</protein>
<keyword evidence="2" id="KW-1185">Reference proteome</keyword>